<dbReference type="AlphaFoldDB" id="A0A1Y0I9L7"/>
<dbReference type="KEGG" id="ome:OLMES_2010"/>
<accession>A0A1Y0I9L7</accession>
<name>A0A1Y0I9L7_9GAMM</name>
<organism evidence="1 2">
    <name type="scientific">Oleiphilus messinensis</name>
    <dbReference type="NCBI Taxonomy" id="141451"/>
    <lineage>
        <taxon>Bacteria</taxon>
        <taxon>Pseudomonadati</taxon>
        <taxon>Pseudomonadota</taxon>
        <taxon>Gammaproteobacteria</taxon>
        <taxon>Oceanospirillales</taxon>
        <taxon>Oleiphilaceae</taxon>
        <taxon>Oleiphilus</taxon>
    </lineage>
</organism>
<sequence length="164" mass="18523">MQRIALQPIRWFSYGLLYPLSTFTIAASPIPEDFITPNQLILEIRYCECQATETEELPSPLLSTFLKESHLLKVSVDGDQKGFIAAPELSMGYQIQQTTDSPDQFQFQWSGSFNTSGEESTGNGTVLLIEDQWVALFGAQHDRNGSTHYRNVAVRLFRAEESVR</sequence>
<reference evidence="1 2" key="1">
    <citation type="submission" date="2017-05" db="EMBL/GenBank/DDBJ databases">
        <title>Genomic insights into alkan degradation activity of Oleiphilus messinensis.</title>
        <authorList>
            <person name="Kozyavkin S.A."/>
            <person name="Slesarev A.I."/>
            <person name="Golyshin P.N."/>
            <person name="Korzhenkov A."/>
            <person name="Golyshina O.N."/>
            <person name="Toshchakov S.V."/>
        </authorList>
    </citation>
    <scope>NUCLEOTIDE SEQUENCE [LARGE SCALE GENOMIC DNA]</scope>
    <source>
        <strain evidence="1 2">ME102</strain>
    </source>
</reference>
<evidence type="ECO:0000313" key="2">
    <source>
        <dbReference type="Proteomes" id="UP000196027"/>
    </source>
</evidence>
<dbReference type="EMBL" id="CP021425">
    <property type="protein sequence ID" value="ARU56083.1"/>
    <property type="molecule type" value="Genomic_DNA"/>
</dbReference>
<dbReference type="RefSeq" id="WP_087461113.1">
    <property type="nucleotide sequence ID" value="NZ_CP021425.1"/>
</dbReference>
<evidence type="ECO:0000313" key="1">
    <source>
        <dbReference type="EMBL" id="ARU56083.1"/>
    </source>
</evidence>
<dbReference type="Proteomes" id="UP000196027">
    <property type="component" value="Chromosome"/>
</dbReference>
<protein>
    <submittedName>
        <fullName evidence="1">Uncharacterized protein</fullName>
    </submittedName>
</protein>
<gene>
    <name evidence="1" type="ORF">OLMES_2010</name>
</gene>
<keyword evidence="2" id="KW-1185">Reference proteome</keyword>
<proteinExistence type="predicted"/>
<dbReference type="OrthoDB" id="6366074at2"/>